<evidence type="ECO:0000313" key="3">
    <source>
        <dbReference type="EMBL" id="ODB95696.1"/>
    </source>
</evidence>
<reference evidence="3 4" key="1">
    <citation type="submission" date="2016-03" db="EMBL/GenBank/DDBJ databases">
        <title>Chemosynthetic sulphur-oxidizing symbionts of marine invertebrate animals are capable of nitrogen fixation.</title>
        <authorList>
            <person name="Petersen J.M."/>
            <person name="Kemper A."/>
            <person name="Gruber-Vodicka H."/>
            <person name="Cardini U."/>
            <person name="Geest Mvander."/>
            <person name="Kleiner M."/>
            <person name="Bulgheresi S."/>
            <person name="Fussmann M."/>
            <person name="Herbold C."/>
            <person name="Seah B.K.B."/>
            <person name="Antony C.Paul."/>
            <person name="Liu D."/>
            <person name="Belitz A."/>
            <person name="Weber M."/>
        </authorList>
    </citation>
    <scope>NUCLEOTIDE SEQUENCE [LARGE SCALE GENOMIC DNA]</scope>
    <source>
        <strain evidence="3">G_D</strain>
    </source>
</reference>
<dbReference type="AlphaFoldDB" id="A0A1E2ULR7"/>
<dbReference type="RefSeq" id="WP_069024076.1">
    <property type="nucleotide sequence ID" value="NZ_LVJZ01000003.1"/>
</dbReference>
<organism evidence="3 4">
    <name type="scientific">Candidatus Thiodiazotropha endoloripes</name>
    <dbReference type="NCBI Taxonomy" id="1818881"/>
    <lineage>
        <taxon>Bacteria</taxon>
        <taxon>Pseudomonadati</taxon>
        <taxon>Pseudomonadota</taxon>
        <taxon>Gammaproteobacteria</taxon>
        <taxon>Chromatiales</taxon>
        <taxon>Sedimenticolaceae</taxon>
        <taxon>Candidatus Thiodiazotropha</taxon>
    </lineage>
</organism>
<evidence type="ECO:0008006" key="5">
    <source>
        <dbReference type="Google" id="ProtNLM"/>
    </source>
</evidence>
<accession>A0A1E2ULR7</accession>
<sequence>MNTQFRVVTKFFLFILALIVSINQSYAACTRSDVEYYLGKGFSTDQITKICTSIAPTGSNETPGDKTDMATPTEKQAGEDAQQPRQIRSMESSSAQDIEQFLRIAIKGRDIQLTQDSLNYTREECVQIGEEDLYGFAPIACQDVKFAIGRKGLEVLKTGKKYILYGDGVAIVKGSIHREIIGQLKDRKPRDRKLILAKMEKGDQTAIPIRDDISLERVEKVLRELSN</sequence>
<feature type="chain" id="PRO_5009118981" description="DUF4124 domain-containing protein" evidence="2">
    <location>
        <begin position="28"/>
        <end position="227"/>
    </location>
</feature>
<protein>
    <recommendedName>
        <fullName evidence="5">DUF4124 domain-containing protein</fullName>
    </recommendedName>
</protein>
<dbReference type="EMBL" id="LVJZ01000003">
    <property type="protein sequence ID" value="ODB95696.1"/>
    <property type="molecule type" value="Genomic_DNA"/>
</dbReference>
<evidence type="ECO:0000256" key="2">
    <source>
        <dbReference type="SAM" id="SignalP"/>
    </source>
</evidence>
<evidence type="ECO:0000256" key="1">
    <source>
        <dbReference type="SAM" id="MobiDB-lite"/>
    </source>
</evidence>
<evidence type="ECO:0000313" key="4">
    <source>
        <dbReference type="Proteomes" id="UP000094849"/>
    </source>
</evidence>
<gene>
    <name evidence="3" type="ORF">A3196_02365</name>
</gene>
<name>A0A1E2ULR7_9GAMM</name>
<comment type="caution">
    <text evidence="3">The sequence shown here is derived from an EMBL/GenBank/DDBJ whole genome shotgun (WGS) entry which is preliminary data.</text>
</comment>
<keyword evidence="2" id="KW-0732">Signal</keyword>
<keyword evidence="4" id="KW-1185">Reference proteome</keyword>
<feature type="signal peptide" evidence="2">
    <location>
        <begin position="1"/>
        <end position="27"/>
    </location>
</feature>
<feature type="region of interest" description="Disordered" evidence="1">
    <location>
        <begin position="55"/>
        <end position="94"/>
    </location>
</feature>
<dbReference type="Proteomes" id="UP000094849">
    <property type="component" value="Unassembled WGS sequence"/>
</dbReference>
<feature type="compositionally biased region" description="Polar residues" evidence="1">
    <location>
        <begin position="83"/>
        <end position="94"/>
    </location>
</feature>
<proteinExistence type="predicted"/>